<reference evidence="30" key="3">
    <citation type="submission" date="2025-09" db="UniProtKB">
        <authorList>
            <consortium name="Ensembl"/>
        </authorList>
    </citation>
    <scope>IDENTIFICATION</scope>
    <source>
        <strain evidence="30">Brown Norway</strain>
    </source>
</reference>
<evidence type="ECO:0000256" key="20">
    <source>
        <dbReference type="ARBA" id="ARBA00057479"/>
    </source>
</evidence>
<feature type="domain" description="Ig-like" evidence="29">
    <location>
        <begin position="226"/>
        <end position="328"/>
    </location>
</feature>
<dbReference type="SMART" id="SM00409">
    <property type="entry name" value="IG"/>
    <property type="match status" value="3"/>
</dbReference>
<keyword evidence="7" id="KW-0597">Phosphoprotein</keyword>
<dbReference type="PANTHER" id="PTHR11890">
    <property type="entry name" value="INTERLEUKIN-1 RECEPTOR FAMILY MEMBER"/>
    <property type="match status" value="1"/>
</dbReference>
<comment type="subcellular location">
    <subcellularLocation>
        <location evidence="1">Cell membrane</location>
    </subcellularLocation>
    <subcellularLocation>
        <location evidence="2">Membrane</location>
        <topology evidence="2">Single-pass type I membrane protein</topology>
    </subcellularLocation>
    <subcellularLocation>
        <location evidence="3">Secreted</location>
    </subcellularLocation>
</comment>
<evidence type="ECO:0000256" key="15">
    <source>
        <dbReference type="ARBA" id="ARBA00023157"/>
    </source>
</evidence>
<dbReference type="InterPro" id="IPR004076">
    <property type="entry name" value="IL-1_rcpt_I-typ"/>
</dbReference>
<dbReference type="RGD" id="2892">
    <property type="gene designation" value="Il1r1"/>
</dbReference>
<keyword evidence="16" id="KW-0675">Receptor</keyword>
<evidence type="ECO:0000256" key="11">
    <source>
        <dbReference type="ARBA" id="ARBA00022801"/>
    </source>
</evidence>
<accession>A0A8I6AFI3</accession>
<evidence type="ECO:0000256" key="16">
    <source>
        <dbReference type="ARBA" id="ARBA00023170"/>
    </source>
</evidence>
<evidence type="ECO:0000256" key="24">
    <source>
        <dbReference type="ARBA" id="ARBA00079535"/>
    </source>
</evidence>
<dbReference type="InterPro" id="IPR003599">
    <property type="entry name" value="Ig_sub"/>
</dbReference>
<dbReference type="Proteomes" id="UP000002494">
    <property type="component" value="Chromosome 9"/>
</dbReference>
<dbReference type="PRINTS" id="PR01536">
    <property type="entry name" value="INTRLKN1R12F"/>
</dbReference>
<feature type="domain" description="TIR" evidence="28">
    <location>
        <begin position="335"/>
        <end position="490"/>
    </location>
</feature>
<proteinExistence type="evidence at protein level"/>
<evidence type="ECO:0007829" key="33">
    <source>
        <dbReference type="PeptideAtlas" id="A0A8I6AFI3"/>
    </source>
</evidence>
<evidence type="ECO:0000256" key="22">
    <source>
        <dbReference type="ARBA" id="ARBA00067898"/>
    </source>
</evidence>
<dbReference type="GO" id="GO:0009986">
    <property type="term" value="C:cell surface"/>
    <property type="evidence" value="ECO:0007669"/>
    <property type="project" value="UniProtKB-ARBA"/>
</dbReference>
<dbReference type="GO" id="GO:0004909">
    <property type="term" value="F:interleukin-1, type I, activating receptor activity"/>
    <property type="evidence" value="ECO:0007669"/>
    <property type="project" value="InterPro"/>
</dbReference>
<evidence type="ECO:0000259" key="28">
    <source>
        <dbReference type="PROSITE" id="PS50104"/>
    </source>
</evidence>
<dbReference type="GO" id="GO:0006954">
    <property type="term" value="P:inflammatory response"/>
    <property type="evidence" value="ECO:0007669"/>
    <property type="project" value="UniProtKB-KW"/>
</dbReference>
<dbReference type="SUPFAM" id="SSF48726">
    <property type="entry name" value="Immunoglobulin"/>
    <property type="match status" value="3"/>
</dbReference>
<feature type="domain" description="Ig-like" evidence="29">
    <location>
        <begin position="118"/>
        <end position="214"/>
    </location>
</feature>
<dbReference type="InterPro" id="IPR013783">
    <property type="entry name" value="Ig-like_fold"/>
</dbReference>
<sequence>MKVLLGFICLIVPLLSLETDKCTEYPNEVISFSSVNEIDIRSCPLTPNEMHGGTIIWYKNDSKTPISADKDSRIHQQNEHLWFVPAKMEDSGYYYCIMRNSTYCLKTKITMSVLENDPGLCYNTQASFIQRLHVAGDGSLVCPYLDFFKDENNELPKVQWYKNCKPLPLDDGNFFGFKNKLMVMNVAEEHRGNYTCRTSYTYQGKQYPVTRVITFITIDDSKRDRPVIMSPRNETMEADPGSTIQLICNVTGQFTDLVYWKWNGSEIEWDDPILAEDYQFLEHPSAKRKYTLITTLNVSEVKSQFYRYPFICFVKNTHILETAHVRLVYPASDGKTYDAYVLYPKTYGEGSFAYLDTFVFKLLPEVLEGQFGYKLFICGRDDYVGEDTIEVTNENVKRSRRLIIILVRDMGSFSCLGQSSEEQIAIYDALIREGIKIILLELEKIQDYEKMPESIQFIKQKHGAICWSGDFKERPQSAKTRFWKNLRYQMPAQRRSPLSKHHLLTLDPVLDTKEKLQAETHLPLG</sequence>
<dbReference type="InterPro" id="IPR041416">
    <property type="entry name" value="IL-1RAcP-like_ig"/>
</dbReference>
<dbReference type="PROSITE" id="PS50104">
    <property type="entry name" value="TIR"/>
    <property type="match status" value="1"/>
</dbReference>
<evidence type="ECO:0000256" key="25">
    <source>
        <dbReference type="ARBA" id="ARBA00080708"/>
    </source>
</evidence>
<evidence type="ECO:0000256" key="3">
    <source>
        <dbReference type="ARBA" id="ARBA00004613"/>
    </source>
</evidence>
<dbReference type="Pfam" id="PF01582">
    <property type="entry name" value="TIR"/>
    <property type="match status" value="1"/>
</dbReference>
<dbReference type="SMR" id="A0A8I6AFI3"/>
<dbReference type="PRINTS" id="PR01537">
    <property type="entry name" value="INTRLKN1R1F"/>
</dbReference>
<evidence type="ECO:0000256" key="4">
    <source>
        <dbReference type="ARBA" id="ARBA00009752"/>
    </source>
</evidence>
<dbReference type="Ensembl" id="ENSRNOT00000108650.2">
    <property type="protein sequence ID" value="ENSRNOP00000091937.1"/>
    <property type="gene ID" value="ENSRNOG00000014504.8"/>
</dbReference>
<keyword evidence="10" id="KW-0677">Repeat</keyword>
<evidence type="ECO:0000256" key="19">
    <source>
        <dbReference type="ARBA" id="ARBA00023319"/>
    </source>
</evidence>
<keyword evidence="19" id="KW-0393">Immunoglobulin domain</keyword>
<keyword evidence="12" id="KW-1133">Transmembrane helix</keyword>
<dbReference type="SMART" id="SM00255">
    <property type="entry name" value="TIR"/>
    <property type="match status" value="1"/>
</dbReference>
<keyword evidence="5" id="KW-1003">Cell membrane</keyword>
<evidence type="ECO:0000256" key="21">
    <source>
        <dbReference type="ARBA" id="ARBA00066184"/>
    </source>
</evidence>
<keyword evidence="11" id="KW-0378">Hydrolase</keyword>
<evidence type="ECO:0000256" key="12">
    <source>
        <dbReference type="ARBA" id="ARBA00022989"/>
    </source>
</evidence>
<dbReference type="FunFam" id="2.60.40.10:FF:000284">
    <property type="entry name" value="interleukin-1 receptor accessory protein-like 1"/>
    <property type="match status" value="1"/>
</dbReference>
<keyword evidence="8" id="KW-0812">Transmembrane</keyword>
<dbReference type="SUPFAM" id="SSF52200">
    <property type="entry name" value="Toll/Interleukin receptor TIR domain"/>
    <property type="match status" value="1"/>
</dbReference>
<dbReference type="CDD" id="cd20932">
    <property type="entry name" value="Ig3_IL1R_like"/>
    <property type="match status" value="1"/>
</dbReference>
<keyword evidence="9 27" id="KW-0732">Signal</keyword>
<dbReference type="InterPro" id="IPR035897">
    <property type="entry name" value="Toll_tir_struct_dom_sf"/>
</dbReference>
<keyword evidence="33" id="KW-1267">Proteomics identification</keyword>
<keyword evidence="14" id="KW-0472">Membrane</keyword>
<evidence type="ECO:0000256" key="10">
    <source>
        <dbReference type="ARBA" id="ARBA00022737"/>
    </source>
</evidence>
<comment type="subunit">
    <text evidence="21">The interleukin-1 receptor complex is a heterodimer of IL1R1 and IL1RAP. Interacts with PIK3R1. Interacts with IL1A.</text>
</comment>
<evidence type="ECO:0000256" key="5">
    <source>
        <dbReference type="ARBA" id="ARBA00022475"/>
    </source>
</evidence>
<dbReference type="FunFam" id="2.60.40.10:FF:000188">
    <property type="entry name" value="Interleukin-1 receptor accessory protein-like 1"/>
    <property type="match status" value="1"/>
</dbReference>
<evidence type="ECO:0000256" key="1">
    <source>
        <dbReference type="ARBA" id="ARBA00004236"/>
    </source>
</evidence>
<evidence type="ECO:0000256" key="13">
    <source>
        <dbReference type="ARBA" id="ARBA00023027"/>
    </source>
</evidence>
<dbReference type="GO" id="GO:0030335">
    <property type="term" value="P:positive regulation of cell migration"/>
    <property type="evidence" value="ECO:0007669"/>
    <property type="project" value="UniProtKB-ARBA"/>
</dbReference>
<comment type="function">
    <text evidence="20">Receptor for IL1A, IL1B and IL1RN. After binding to interleukin-1 associates with the coreceptor IL1RAP to form the high affinity interleukin-1 receptor complex which mediates interleukin-1-dependent activation of NF-kappa-B, MAPK and other pathways. Signaling involves the recruitment of adapter molecules such as TOLLIP, MYD88, and IRAK1 or IRAK2 via the respective TIR domains of the receptor/coreceptor subunits. Binds ligands with comparable affinity and binding of antagonist IL1RN prevents association with IL1RAP to form a signaling complex. Involved in IL1B-mediated costimulation of IFNG production from T-helper 1 (Th1) cells.</text>
</comment>
<evidence type="ECO:0000313" key="30">
    <source>
        <dbReference type="Ensembl" id="ENSRNOP00000091937.1"/>
    </source>
</evidence>
<feature type="signal peptide" evidence="27">
    <location>
        <begin position="1"/>
        <end position="16"/>
    </location>
</feature>
<dbReference type="PANTHER" id="PTHR11890:SF26">
    <property type="entry name" value="INTERLEUKIN-1 RECEPTOR TYPE 1"/>
    <property type="match status" value="1"/>
</dbReference>
<reference evidence="30" key="1">
    <citation type="submission" date="2024-01" db="EMBL/GenBank/DDBJ databases">
        <title>GRCr8: a new rat reference genome assembly contstructed from accurate long reads and long range scaffolding.</title>
        <authorList>
            <person name="Doris P.A."/>
            <person name="Kalbfleisch T."/>
            <person name="Li K."/>
            <person name="Howe K."/>
            <person name="Wood J."/>
        </authorList>
    </citation>
    <scope>NUCLEOTIDE SEQUENCE [LARGE SCALE GENOMIC DNA]</scope>
    <source>
        <strain evidence="30">Brown Norway</strain>
    </source>
</reference>
<evidence type="ECO:0000313" key="31">
    <source>
        <dbReference type="Proteomes" id="UP000002494"/>
    </source>
</evidence>
<dbReference type="GO" id="GO:0005576">
    <property type="term" value="C:extracellular region"/>
    <property type="evidence" value="ECO:0007669"/>
    <property type="project" value="UniProtKB-SubCell"/>
</dbReference>
<evidence type="ECO:0000256" key="26">
    <source>
        <dbReference type="ARBA" id="ARBA00083376"/>
    </source>
</evidence>
<organism evidence="30 31">
    <name type="scientific">Rattus norvegicus</name>
    <name type="common">Rat</name>
    <dbReference type="NCBI Taxonomy" id="10116"/>
    <lineage>
        <taxon>Eukaryota</taxon>
        <taxon>Metazoa</taxon>
        <taxon>Chordata</taxon>
        <taxon>Craniata</taxon>
        <taxon>Vertebrata</taxon>
        <taxon>Euteleostomi</taxon>
        <taxon>Mammalia</taxon>
        <taxon>Eutheria</taxon>
        <taxon>Euarchontoglires</taxon>
        <taxon>Glires</taxon>
        <taxon>Rodentia</taxon>
        <taxon>Myomorpha</taxon>
        <taxon>Muroidea</taxon>
        <taxon>Muridae</taxon>
        <taxon>Murinae</taxon>
        <taxon>Rattus</taxon>
    </lineage>
</organism>
<name>A0A8I6AFI3_RAT</name>
<dbReference type="Gene3D" id="2.60.40.10">
    <property type="entry name" value="Immunoglobulins"/>
    <property type="match status" value="3"/>
</dbReference>
<dbReference type="Pfam" id="PF18452">
    <property type="entry name" value="Ig_6"/>
    <property type="match status" value="1"/>
</dbReference>
<dbReference type="FunFam" id="3.40.50.10140:FF:000002">
    <property type="entry name" value="Interleukin 1 receptor accessory protein"/>
    <property type="match status" value="1"/>
</dbReference>
<dbReference type="GO" id="GO:0016787">
    <property type="term" value="F:hydrolase activity"/>
    <property type="evidence" value="ECO:0007669"/>
    <property type="project" value="UniProtKB-KW"/>
</dbReference>
<evidence type="ECO:0000313" key="32">
    <source>
        <dbReference type="RGD" id="2892"/>
    </source>
</evidence>
<dbReference type="GeneTree" id="ENSGT01090000259985"/>
<keyword evidence="17" id="KW-0325">Glycoprotein</keyword>
<dbReference type="PRINTS" id="PR01538">
    <property type="entry name" value="INTRLEUKN1R1"/>
</dbReference>
<protein>
    <recommendedName>
        <fullName evidence="22">Interleukin-1 receptor type 1</fullName>
    </recommendedName>
    <alternativeName>
        <fullName evidence="24">CD121 antigen-like family member A</fullName>
    </alternativeName>
    <alternativeName>
        <fullName evidence="23">Interleukin-1 receptor alpha</fullName>
    </alternativeName>
    <alternativeName>
        <fullName evidence="26">Interleukin-1 receptor type I</fullName>
    </alternativeName>
    <alternativeName>
        <fullName evidence="25">p80</fullName>
    </alternativeName>
</protein>
<evidence type="ECO:0000256" key="9">
    <source>
        <dbReference type="ARBA" id="ARBA00022729"/>
    </source>
</evidence>
<dbReference type="InterPro" id="IPR004074">
    <property type="entry name" value="IL-1_rcpt_I/II-typ"/>
</dbReference>
<gene>
    <name evidence="30 32" type="primary">Il1r1</name>
</gene>
<dbReference type="FunFam" id="2.60.40.10:FF:001064">
    <property type="entry name" value="Interleukin 1 receptor, type I"/>
    <property type="match status" value="1"/>
</dbReference>
<dbReference type="Gene3D" id="3.40.50.10140">
    <property type="entry name" value="Toll/interleukin-1 receptor homology (TIR) domain"/>
    <property type="match status" value="1"/>
</dbReference>
<evidence type="ECO:0000256" key="8">
    <source>
        <dbReference type="ARBA" id="ARBA00022692"/>
    </source>
</evidence>
<keyword evidence="6" id="KW-0964">Secreted</keyword>
<evidence type="ECO:0000256" key="18">
    <source>
        <dbReference type="ARBA" id="ARBA00023198"/>
    </source>
</evidence>
<dbReference type="AlphaFoldDB" id="A0A8I6AFI3"/>
<dbReference type="PROSITE" id="PS50835">
    <property type="entry name" value="IG_LIKE"/>
    <property type="match status" value="3"/>
</dbReference>
<keyword evidence="15" id="KW-1015">Disulfide bond</keyword>
<reference evidence="30" key="2">
    <citation type="submission" date="2025-08" db="UniProtKB">
        <authorList>
            <consortium name="Ensembl"/>
        </authorList>
    </citation>
    <scope>IDENTIFICATION</scope>
    <source>
        <strain evidence="30">Brown Norway</strain>
    </source>
</reference>
<dbReference type="InterPro" id="IPR000157">
    <property type="entry name" value="TIR_dom"/>
</dbReference>
<keyword evidence="31" id="KW-1185">Reference proteome</keyword>
<evidence type="ECO:0000256" key="23">
    <source>
        <dbReference type="ARBA" id="ARBA00075659"/>
    </source>
</evidence>
<evidence type="ECO:0000256" key="6">
    <source>
        <dbReference type="ARBA" id="ARBA00022525"/>
    </source>
</evidence>
<evidence type="ECO:0000256" key="7">
    <source>
        <dbReference type="ARBA" id="ARBA00022553"/>
    </source>
</evidence>
<dbReference type="InterPro" id="IPR007110">
    <property type="entry name" value="Ig-like_dom"/>
</dbReference>
<keyword evidence="13" id="KW-0520">NAD</keyword>
<evidence type="ECO:0000256" key="17">
    <source>
        <dbReference type="ARBA" id="ARBA00023180"/>
    </source>
</evidence>
<feature type="chain" id="PRO_5035276764" description="Interleukin-1 receptor type 1" evidence="27">
    <location>
        <begin position="17"/>
        <end position="525"/>
    </location>
</feature>
<evidence type="ECO:0000259" key="29">
    <source>
        <dbReference type="PROSITE" id="PS50835"/>
    </source>
</evidence>
<dbReference type="InterPro" id="IPR036179">
    <property type="entry name" value="Ig-like_dom_sf"/>
</dbReference>
<dbReference type="Pfam" id="PF13895">
    <property type="entry name" value="Ig_2"/>
    <property type="match status" value="1"/>
</dbReference>
<comment type="similarity">
    <text evidence="4">Belongs to the interleukin-1 receptor family.</text>
</comment>
<evidence type="ECO:0000256" key="14">
    <source>
        <dbReference type="ARBA" id="ARBA00023136"/>
    </source>
</evidence>
<evidence type="ECO:0000256" key="2">
    <source>
        <dbReference type="ARBA" id="ARBA00004479"/>
    </source>
</evidence>
<feature type="domain" description="Ig-like" evidence="29">
    <location>
        <begin position="13"/>
        <end position="112"/>
    </location>
</feature>
<dbReference type="GO" id="GO:0005886">
    <property type="term" value="C:plasma membrane"/>
    <property type="evidence" value="ECO:0007669"/>
    <property type="project" value="UniProtKB-SubCell"/>
</dbReference>
<keyword evidence="18" id="KW-0395">Inflammatory response</keyword>
<evidence type="ECO:0000256" key="27">
    <source>
        <dbReference type="SAM" id="SignalP"/>
    </source>
</evidence>
<dbReference type="InterPro" id="IPR015621">
    <property type="entry name" value="IL-1_rcpt_fam"/>
</dbReference>